<name>A0A1I1YTL9_9ACTN</name>
<evidence type="ECO:0000313" key="2">
    <source>
        <dbReference type="EMBL" id="SFE22682.1"/>
    </source>
</evidence>
<feature type="compositionally biased region" description="Basic and acidic residues" evidence="1">
    <location>
        <begin position="155"/>
        <end position="170"/>
    </location>
</feature>
<evidence type="ECO:0000256" key="1">
    <source>
        <dbReference type="SAM" id="MobiDB-lite"/>
    </source>
</evidence>
<sequence length="230" mass="26220">MPGTATRNWWWREARRRHDPPSLWSLLRFLSWSLLWSLRLLSGCRRFLFMSLTRVTAGHSFRAVPVLCDGVSRPVRCLVCSRAERGRRRRRAYPRFTTTCPRTEGVTAHVPHLFAAFDPASAGRRHRGRRGGDHRLRPRSARPGAVQIRRRPSRRGFDSQTHSRREDLPAARRHRPHLARPGRIRTRSTPPRHPPAPPRRRSGCTAAGSPRARARTSCPTPSPGGPARSS</sequence>
<dbReference type="AlphaFoldDB" id="A0A1I1YTL9"/>
<dbReference type="Proteomes" id="UP000181942">
    <property type="component" value="Unassembled WGS sequence"/>
</dbReference>
<organism evidence="2 3">
    <name type="scientific">Streptomyces mirabilis</name>
    <dbReference type="NCBI Taxonomy" id="68239"/>
    <lineage>
        <taxon>Bacteria</taxon>
        <taxon>Bacillati</taxon>
        <taxon>Actinomycetota</taxon>
        <taxon>Actinomycetes</taxon>
        <taxon>Kitasatosporales</taxon>
        <taxon>Streptomycetaceae</taxon>
        <taxon>Streptomyces</taxon>
    </lineage>
</organism>
<feature type="region of interest" description="Disordered" evidence="1">
    <location>
        <begin position="117"/>
        <end position="230"/>
    </location>
</feature>
<proteinExistence type="predicted"/>
<evidence type="ECO:0000313" key="3">
    <source>
        <dbReference type="Proteomes" id="UP000181942"/>
    </source>
</evidence>
<dbReference type="EMBL" id="FONR01000001">
    <property type="protein sequence ID" value="SFE22682.1"/>
    <property type="molecule type" value="Genomic_DNA"/>
</dbReference>
<reference evidence="2 3" key="1">
    <citation type="submission" date="2016-10" db="EMBL/GenBank/DDBJ databases">
        <authorList>
            <person name="de Groot N.N."/>
        </authorList>
    </citation>
    <scope>NUCLEOTIDE SEQUENCE [LARGE SCALE GENOMIC DNA]</scope>
    <source>
        <strain evidence="2 3">OK461</strain>
    </source>
</reference>
<feature type="compositionally biased region" description="Basic residues" evidence="1">
    <location>
        <begin position="171"/>
        <end position="186"/>
    </location>
</feature>
<gene>
    <name evidence="2" type="ORF">SAMN02787118_1019</name>
</gene>
<protein>
    <submittedName>
        <fullName evidence="2">Uncharacterized protein</fullName>
    </submittedName>
</protein>
<accession>A0A1I1YTL9</accession>